<keyword evidence="2" id="KW-1185">Reference proteome</keyword>
<name>A0A7J7ISM7_BUGNE</name>
<accession>A0A7J7ISM7</accession>
<gene>
    <name evidence="1" type="ORF">EB796_024865</name>
</gene>
<evidence type="ECO:0000313" key="2">
    <source>
        <dbReference type="Proteomes" id="UP000593567"/>
    </source>
</evidence>
<comment type="caution">
    <text evidence="1">The sequence shown here is derived from an EMBL/GenBank/DDBJ whole genome shotgun (WGS) entry which is preliminary data.</text>
</comment>
<sequence>MRSIFPNECAKVKENCKICNEIRERIDTVCYGTFIDGKCLELHMAHMKRSHKYRTKVNVCVQIPGRGESDDDSDDERDDLLILAHYNEGGVYYRVFPYREGDKVVEIDFSEKITCANLIEHVRKGVGQDVEIRLLTNNPGDSSKFSLVCDHTVSDVLHSTSKLRPGDKAVYPSILYYQTIKQCIEIELFAVDEGAREGARDTLQLCLDENDADRMVNEMSDNPLRLQIPARQLPNLLVYILHHLRHLEEYELDPSQVARQVSRGSPTDSTMAPSEDMYPTQIANASMEERARNSLASYILGRSVDLKEFKSAKDWLDVEEKAAKYLSSGVQKIFHVYKVVSGKFRIEWPRKEP</sequence>
<organism evidence="1 2">
    <name type="scientific">Bugula neritina</name>
    <name type="common">Brown bryozoan</name>
    <name type="synonym">Sertularia neritina</name>
    <dbReference type="NCBI Taxonomy" id="10212"/>
    <lineage>
        <taxon>Eukaryota</taxon>
        <taxon>Metazoa</taxon>
        <taxon>Spiralia</taxon>
        <taxon>Lophotrochozoa</taxon>
        <taxon>Bryozoa</taxon>
        <taxon>Gymnolaemata</taxon>
        <taxon>Cheilostomatida</taxon>
        <taxon>Flustrina</taxon>
        <taxon>Buguloidea</taxon>
        <taxon>Bugulidae</taxon>
        <taxon>Bugula</taxon>
    </lineage>
</organism>
<dbReference type="AlphaFoldDB" id="A0A7J7ISM7"/>
<protein>
    <submittedName>
        <fullName evidence="1">Uncharacterized protein</fullName>
    </submittedName>
</protein>
<proteinExistence type="predicted"/>
<dbReference type="Proteomes" id="UP000593567">
    <property type="component" value="Unassembled WGS sequence"/>
</dbReference>
<evidence type="ECO:0000313" key="1">
    <source>
        <dbReference type="EMBL" id="KAF6016825.1"/>
    </source>
</evidence>
<dbReference type="EMBL" id="VXIV02003463">
    <property type="protein sequence ID" value="KAF6016825.1"/>
    <property type="molecule type" value="Genomic_DNA"/>
</dbReference>
<reference evidence="1" key="1">
    <citation type="submission" date="2020-06" db="EMBL/GenBank/DDBJ databases">
        <title>Draft genome of Bugula neritina, a colonial animal packing powerful symbionts and potential medicines.</title>
        <authorList>
            <person name="Rayko M."/>
        </authorList>
    </citation>
    <scope>NUCLEOTIDE SEQUENCE [LARGE SCALE GENOMIC DNA]</scope>
    <source>
        <strain evidence="1">Kwan_BN1</strain>
    </source>
</reference>